<dbReference type="Pfam" id="PF12680">
    <property type="entry name" value="SnoaL_2"/>
    <property type="match status" value="1"/>
</dbReference>
<protein>
    <submittedName>
        <fullName evidence="2">Nuclear transport factor 2 family protein</fullName>
    </submittedName>
</protein>
<dbReference type="SUPFAM" id="SSF54427">
    <property type="entry name" value="NTF2-like"/>
    <property type="match status" value="1"/>
</dbReference>
<sequence>MSTTTLDAAGIAQRYIALWNETDAAQRQRMLEAGWSEEARYVDPHMQARGHREISTLVSAVHQRFPGFRFALAGQADAHGDNLRFSWTLGPSGADDLIQGTDFVQVEAGKLRSVTGFLDKVPDGPVD</sequence>
<gene>
    <name evidence="2" type="ORF">WKW82_20990</name>
</gene>
<evidence type="ECO:0000313" key="3">
    <source>
        <dbReference type="Proteomes" id="UP001385892"/>
    </source>
</evidence>
<dbReference type="Proteomes" id="UP001385892">
    <property type="component" value="Unassembled WGS sequence"/>
</dbReference>
<dbReference type="InterPro" id="IPR037401">
    <property type="entry name" value="SnoaL-like"/>
</dbReference>
<feature type="domain" description="SnoaL-like" evidence="1">
    <location>
        <begin position="12"/>
        <end position="112"/>
    </location>
</feature>
<accession>A0ABU8WNP8</accession>
<evidence type="ECO:0000259" key="1">
    <source>
        <dbReference type="Pfam" id="PF12680"/>
    </source>
</evidence>
<comment type="caution">
    <text evidence="2">The sequence shown here is derived from an EMBL/GenBank/DDBJ whole genome shotgun (WGS) entry which is preliminary data.</text>
</comment>
<evidence type="ECO:0000313" key="2">
    <source>
        <dbReference type="EMBL" id="MEJ8849146.1"/>
    </source>
</evidence>
<dbReference type="Gene3D" id="3.10.450.50">
    <property type="match status" value="1"/>
</dbReference>
<dbReference type="EMBL" id="JBBKZT010000009">
    <property type="protein sequence ID" value="MEJ8849146.1"/>
    <property type="molecule type" value="Genomic_DNA"/>
</dbReference>
<organism evidence="2 3">
    <name type="scientific">Variovorax rhizosphaerae</name>
    <dbReference type="NCBI Taxonomy" id="1836200"/>
    <lineage>
        <taxon>Bacteria</taxon>
        <taxon>Pseudomonadati</taxon>
        <taxon>Pseudomonadota</taxon>
        <taxon>Betaproteobacteria</taxon>
        <taxon>Burkholderiales</taxon>
        <taxon>Comamonadaceae</taxon>
        <taxon>Variovorax</taxon>
    </lineage>
</organism>
<reference evidence="2 3" key="1">
    <citation type="submission" date="2024-03" db="EMBL/GenBank/DDBJ databases">
        <title>Novel species of the genus Variovorax.</title>
        <authorList>
            <person name="Liu Q."/>
            <person name="Xin Y.-H."/>
        </authorList>
    </citation>
    <scope>NUCLEOTIDE SEQUENCE [LARGE SCALE GENOMIC DNA]</scope>
    <source>
        <strain evidence="2 3">KACC 18900</strain>
    </source>
</reference>
<dbReference type="InterPro" id="IPR032710">
    <property type="entry name" value="NTF2-like_dom_sf"/>
</dbReference>
<proteinExistence type="predicted"/>
<dbReference type="RefSeq" id="WP_340344269.1">
    <property type="nucleotide sequence ID" value="NZ_JBBKZT010000009.1"/>
</dbReference>
<name>A0ABU8WNP8_9BURK</name>
<keyword evidence="3" id="KW-1185">Reference proteome</keyword>